<dbReference type="PANTHER" id="PTHR11005">
    <property type="entry name" value="LYSOSOMAL ACID LIPASE-RELATED"/>
    <property type="match status" value="1"/>
</dbReference>
<feature type="active site" description="Charge relay system" evidence="2">
    <location>
        <position position="309"/>
    </location>
</feature>
<name>V4CA04_LOTGI</name>
<evidence type="ECO:0000256" key="2">
    <source>
        <dbReference type="PIRSR" id="PIRSR000862-1"/>
    </source>
</evidence>
<gene>
    <name evidence="4" type="ORF">LOTGIDRAFT_142579</name>
</gene>
<dbReference type="Pfam" id="PF04083">
    <property type="entry name" value="Abhydro_lipase"/>
    <property type="match status" value="1"/>
</dbReference>
<organism evidence="4 5">
    <name type="scientific">Lottia gigantea</name>
    <name type="common">Giant owl limpet</name>
    <dbReference type="NCBI Taxonomy" id="225164"/>
    <lineage>
        <taxon>Eukaryota</taxon>
        <taxon>Metazoa</taxon>
        <taxon>Spiralia</taxon>
        <taxon>Lophotrochozoa</taxon>
        <taxon>Mollusca</taxon>
        <taxon>Gastropoda</taxon>
        <taxon>Patellogastropoda</taxon>
        <taxon>Lottioidea</taxon>
        <taxon>Lottiidae</taxon>
        <taxon>Lottia</taxon>
    </lineage>
</organism>
<dbReference type="CTD" id="20234591"/>
<dbReference type="KEGG" id="lgi:LOTGIDRAFT_142579"/>
<comment type="similarity">
    <text evidence="1">Belongs to the AB hydrolase superfamily. Lipase family.</text>
</comment>
<dbReference type="OMA" id="HLHFIWG"/>
<evidence type="ECO:0000259" key="3">
    <source>
        <dbReference type="Pfam" id="PF04083"/>
    </source>
</evidence>
<dbReference type="FunFam" id="3.40.50.1820:FF:000012">
    <property type="entry name" value="Lipase"/>
    <property type="match status" value="1"/>
</dbReference>
<dbReference type="SUPFAM" id="SSF53474">
    <property type="entry name" value="alpha/beta-Hydrolases"/>
    <property type="match status" value="1"/>
</dbReference>
<feature type="active site" description="Charge relay system" evidence="2">
    <location>
        <position position="338"/>
    </location>
</feature>
<dbReference type="EMBL" id="KB201234">
    <property type="protein sequence ID" value="ESO98619.1"/>
    <property type="molecule type" value="Genomic_DNA"/>
</dbReference>
<feature type="non-terminal residue" evidence="4">
    <location>
        <position position="1"/>
    </location>
</feature>
<proteinExistence type="inferred from homology"/>
<evidence type="ECO:0000313" key="5">
    <source>
        <dbReference type="Proteomes" id="UP000030746"/>
    </source>
</evidence>
<keyword evidence="5" id="KW-1185">Reference proteome</keyword>
<dbReference type="OrthoDB" id="9974421at2759"/>
<dbReference type="HOGENOM" id="CLU_010974_0_0_1"/>
<dbReference type="STRING" id="225164.V4CA04"/>
<evidence type="ECO:0000313" key="4">
    <source>
        <dbReference type="EMBL" id="ESO98619.1"/>
    </source>
</evidence>
<dbReference type="Gene3D" id="3.40.50.1820">
    <property type="entry name" value="alpha/beta hydrolase"/>
    <property type="match status" value="1"/>
</dbReference>
<protein>
    <recommendedName>
        <fullName evidence="3">Partial AB-hydrolase lipase domain-containing protein</fullName>
    </recommendedName>
</protein>
<reference evidence="4 5" key="1">
    <citation type="journal article" date="2013" name="Nature">
        <title>Insights into bilaterian evolution from three spiralian genomes.</title>
        <authorList>
            <person name="Simakov O."/>
            <person name="Marletaz F."/>
            <person name="Cho S.J."/>
            <person name="Edsinger-Gonzales E."/>
            <person name="Havlak P."/>
            <person name="Hellsten U."/>
            <person name="Kuo D.H."/>
            <person name="Larsson T."/>
            <person name="Lv J."/>
            <person name="Arendt D."/>
            <person name="Savage R."/>
            <person name="Osoegawa K."/>
            <person name="de Jong P."/>
            <person name="Grimwood J."/>
            <person name="Chapman J.A."/>
            <person name="Shapiro H."/>
            <person name="Aerts A."/>
            <person name="Otillar R.P."/>
            <person name="Terry A.Y."/>
            <person name="Boore J.L."/>
            <person name="Grigoriev I.V."/>
            <person name="Lindberg D.R."/>
            <person name="Seaver E.C."/>
            <person name="Weisblat D.A."/>
            <person name="Putnam N.H."/>
            <person name="Rokhsar D.S."/>
        </authorList>
    </citation>
    <scope>NUCLEOTIDE SEQUENCE [LARGE SCALE GENOMIC DNA]</scope>
</reference>
<feature type="domain" description="Partial AB-hydrolase lipase" evidence="3">
    <location>
        <begin position="1"/>
        <end position="58"/>
    </location>
</feature>
<evidence type="ECO:0000256" key="1">
    <source>
        <dbReference type="ARBA" id="ARBA00010701"/>
    </source>
</evidence>
<dbReference type="Proteomes" id="UP000030746">
    <property type="component" value="Unassembled WGS sequence"/>
</dbReference>
<dbReference type="PIRSF" id="PIRSF000862">
    <property type="entry name" value="Steryl_ester_lip"/>
    <property type="match status" value="1"/>
</dbReference>
<feature type="active site" description="Nucleophile" evidence="2">
    <location>
        <position position="136"/>
    </location>
</feature>
<dbReference type="GeneID" id="20234591"/>
<dbReference type="InterPro" id="IPR006693">
    <property type="entry name" value="AB_hydrolase_lipase"/>
</dbReference>
<dbReference type="InterPro" id="IPR025483">
    <property type="entry name" value="Lipase_euk"/>
</dbReference>
<dbReference type="RefSeq" id="XP_009050677.1">
    <property type="nucleotide sequence ID" value="XM_009052429.1"/>
</dbReference>
<dbReference type="GO" id="GO:0006629">
    <property type="term" value="P:lipid metabolic process"/>
    <property type="evidence" value="ECO:0007669"/>
    <property type="project" value="InterPro"/>
</dbReference>
<sequence>QMITSKGYPEENHKVTTEDGFILTLQRIPRGRKGIYRAEKKEVVLLQHGLLGESTNFLDDLANESLAYILADSGADVWLANSRGNSYSRAHVHLKPSQEIFWNWSSDEMAQYDLPAMVDYITTKTGVSKITYIGHSQGTLIGFGGFSQNKTLASKVKLFIALAPIARLGHIKGPLHLISPLTKDLQKLEQMLGKGEFMPHSKFDVFLAKDVCHPFGRLCDTGFFLTGGFDLGNLNKSRTPVYIAHNPSGTSVRNFIHYGQVSTGCFNVELDLNHADGNFKIPFYPQPTPPIYHPEDIETPIAVFHGGHDWLSDAIDVQWLLPKLKHLVYEKLISHWMHVDFIYGVDAPKQCYKPIVQLIFNSTVTE</sequence>
<dbReference type="GO" id="GO:0016788">
    <property type="term" value="F:hydrolase activity, acting on ester bonds"/>
    <property type="evidence" value="ECO:0007669"/>
    <property type="project" value="InterPro"/>
</dbReference>
<dbReference type="AlphaFoldDB" id="V4CA04"/>
<dbReference type="InterPro" id="IPR029058">
    <property type="entry name" value="AB_hydrolase_fold"/>
</dbReference>
<accession>V4CA04</accession>